<gene>
    <name evidence="2" type="ORF">E3T49_06740</name>
</gene>
<protein>
    <submittedName>
        <fullName evidence="2">Alpha/beta hydrolase</fullName>
    </submittedName>
</protein>
<proteinExistence type="predicted"/>
<dbReference type="PANTHER" id="PTHR37017:SF11">
    <property type="entry name" value="ESTERASE_LIPASE_THIOESTERASE DOMAIN-CONTAINING PROTEIN"/>
    <property type="match status" value="1"/>
</dbReference>
<dbReference type="OrthoDB" id="9773549at2"/>
<keyword evidence="2" id="KW-0378">Hydrolase</keyword>
<dbReference type="GO" id="GO:0016787">
    <property type="term" value="F:hydrolase activity"/>
    <property type="evidence" value="ECO:0007669"/>
    <property type="project" value="UniProtKB-KW"/>
</dbReference>
<sequence length="237" mass="25346">MDIILVPGFWLDSTSWSQVTPPLVAAGHRVHPLTLPGLEAVDASRAGIGLRQHIDAVVAAIDALDPLDGPVVLVGHSGGGAIIHGAVDARPERVQRAVYVDSGPLGEGGVINDELPVDGDDVPLPPWDVFDEPDLVDLDDDLRAAFRARAVPQPRRVASDRQQLHDERRYDVPATVIACEFSSAMLAELIAAGHPYVAELARIRDVEYVDLPTGHWPQFTRPAELGAAILAAVDRAA</sequence>
<accession>A0A4Y8JVR1</accession>
<dbReference type="Pfam" id="PF12697">
    <property type="entry name" value="Abhydrolase_6"/>
    <property type="match status" value="1"/>
</dbReference>
<dbReference type="Gene3D" id="3.40.50.1820">
    <property type="entry name" value="alpha/beta hydrolase"/>
    <property type="match status" value="1"/>
</dbReference>
<organism evidence="2 3">
    <name type="scientific">Cryobacterium cryoconiti</name>
    <dbReference type="NCBI Taxonomy" id="1259239"/>
    <lineage>
        <taxon>Bacteria</taxon>
        <taxon>Bacillati</taxon>
        <taxon>Actinomycetota</taxon>
        <taxon>Actinomycetes</taxon>
        <taxon>Micrococcales</taxon>
        <taxon>Microbacteriaceae</taxon>
        <taxon>Cryobacterium</taxon>
    </lineage>
</organism>
<evidence type="ECO:0000259" key="1">
    <source>
        <dbReference type="Pfam" id="PF12697"/>
    </source>
</evidence>
<dbReference type="EMBL" id="SOHA01000017">
    <property type="protein sequence ID" value="TFD31206.1"/>
    <property type="molecule type" value="Genomic_DNA"/>
</dbReference>
<name>A0A4Y8JVR1_9MICO</name>
<dbReference type="InterPro" id="IPR029058">
    <property type="entry name" value="AB_hydrolase_fold"/>
</dbReference>
<dbReference type="SUPFAM" id="SSF53474">
    <property type="entry name" value="alpha/beta-Hydrolases"/>
    <property type="match status" value="1"/>
</dbReference>
<evidence type="ECO:0000313" key="2">
    <source>
        <dbReference type="EMBL" id="TFD31206.1"/>
    </source>
</evidence>
<dbReference type="Proteomes" id="UP000297472">
    <property type="component" value="Unassembled WGS sequence"/>
</dbReference>
<comment type="caution">
    <text evidence="2">The sequence shown here is derived from an EMBL/GenBank/DDBJ whole genome shotgun (WGS) entry which is preliminary data.</text>
</comment>
<dbReference type="InterPro" id="IPR000073">
    <property type="entry name" value="AB_hydrolase_1"/>
</dbReference>
<dbReference type="RefSeq" id="WP_134424196.1">
    <property type="nucleotide sequence ID" value="NZ_SOHA01000017.1"/>
</dbReference>
<keyword evidence="3" id="KW-1185">Reference proteome</keyword>
<feature type="domain" description="AB hydrolase-1" evidence="1">
    <location>
        <begin position="3"/>
        <end position="225"/>
    </location>
</feature>
<evidence type="ECO:0000313" key="3">
    <source>
        <dbReference type="Proteomes" id="UP000297472"/>
    </source>
</evidence>
<reference evidence="2 3" key="1">
    <citation type="submission" date="2019-03" db="EMBL/GenBank/DDBJ databases">
        <title>Genomics of glacier-inhabiting Cryobacterium strains.</title>
        <authorList>
            <person name="Liu Q."/>
            <person name="Xin Y.-H."/>
        </authorList>
    </citation>
    <scope>NUCLEOTIDE SEQUENCE [LARGE SCALE GENOMIC DNA]</scope>
    <source>
        <strain evidence="2 3">TMT1-51</strain>
    </source>
</reference>
<dbReference type="PANTHER" id="PTHR37017">
    <property type="entry name" value="AB HYDROLASE-1 DOMAIN-CONTAINING PROTEIN-RELATED"/>
    <property type="match status" value="1"/>
</dbReference>
<dbReference type="InterPro" id="IPR052897">
    <property type="entry name" value="Sec-Metab_Biosynth_Hydrolase"/>
</dbReference>
<dbReference type="AlphaFoldDB" id="A0A4Y8JVR1"/>